<sequence length="214" mass="24423">MLKFFKNLRTKKMSQDEPSIKSEEVKEPISEIEEVKVLETEEGSIEPKFILKEDVKVMSIPCDHKNYLPQALLRIDKKLITDPTKVAVYVNLSHFDNVDSLEEGVIEYPEIENPCGTGTIQGQVYLEKVIIVAGVHYSLLLFDTVTQEKIYDGEIQFLTAYSLYKVLPLYTEVEIDPTKLEAVFTTTLSDPIDVPGVDYYLYTVEGNVELVYNE</sequence>
<organism evidence="1 2">
    <name type="scientific">Terrisporobacter petrolearius</name>
    <dbReference type="NCBI Taxonomy" id="1460447"/>
    <lineage>
        <taxon>Bacteria</taxon>
        <taxon>Bacillati</taxon>
        <taxon>Bacillota</taxon>
        <taxon>Clostridia</taxon>
        <taxon>Peptostreptococcales</taxon>
        <taxon>Peptostreptococcaceae</taxon>
        <taxon>Terrisporobacter</taxon>
    </lineage>
</organism>
<evidence type="ECO:0000313" key="1">
    <source>
        <dbReference type="EMBL" id="XAM43056.1"/>
    </source>
</evidence>
<name>A0ABZ3FK36_9FIRM</name>
<proteinExistence type="predicted"/>
<dbReference type="Proteomes" id="UP001477947">
    <property type="component" value="Chromosome"/>
</dbReference>
<evidence type="ECO:0000313" key="2">
    <source>
        <dbReference type="Proteomes" id="UP001477947"/>
    </source>
</evidence>
<protein>
    <recommendedName>
        <fullName evidence="3">SipL SPOCS domain-containing protein</fullName>
    </recommendedName>
</protein>
<gene>
    <name evidence="1" type="ORF">TPELB_33710</name>
</gene>
<keyword evidence="2" id="KW-1185">Reference proteome</keyword>
<accession>A0ABZ3FK36</accession>
<dbReference type="RefSeq" id="WP_343337967.1">
    <property type="nucleotide sequence ID" value="NZ_CP154622.1"/>
</dbReference>
<dbReference type="EMBL" id="CP154622">
    <property type="protein sequence ID" value="XAM43056.1"/>
    <property type="molecule type" value="Genomic_DNA"/>
</dbReference>
<evidence type="ECO:0008006" key="3">
    <source>
        <dbReference type="Google" id="ProtNLM"/>
    </source>
</evidence>
<reference evidence="1 2" key="1">
    <citation type="submission" date="2024-04" db="EMBL/GenBank/DDBJ databases">
        <title>Isolation and characterization of novel acetogenic strains of the genera Terrisporobacter and Acetoanaerobium.</title>
        <authorList>
            <person name="Boeer T."/>
            <person name="Schueler M.A."/>
            <person name="Lueschen A."/>
            <person name="Eysell L."/>
            <person name="Droege J."/>
            <person name="Heinemann M."/>
            <person name="Engelhardt L."/>
            <person name="Basen M."/>
            <person name="Daniel R."/>
        </authorList>
    </citation>
    <scope>NUCLEOTIDE SEQUENCE [LARGE SCALE GENOMIC DNA]</scope>
    <source>
        <strain evidence="1 2">ELB</strain>
    </source>
</reference>